<dbReference type="GO" id="GO:0003964">
    <property type="term" value="F:RNA-directed DNA polymerase activity"/>
    <property type="evidence" value="ECO:0007669"/>
    <property type="project" value="UniProtKB-KW"/>
</dbReference>
<dbReference type="STRING" id="366602.Caul_4176"/>
<keyword evidence="1" id="KW-0808">Transferase</keyword>
<dbReference type="InterPro" id="IPR000123">
    <property type="entry name" value="Reverse_transcriptase_msDNA"/>
</dbReference>
<keyword evidence="3" id="KW-0479">Metal-binding</keyword>
<keyword evidence="4" id="KW-0460">Magnesium</keyword>
<dbReference type="AlphaFoldDB" id="B0SYD3"/>
<accession>B0SYD3</accession>
<evidence type="ECO:0000256" key="4">
    <source>
        <dbReference type="ARBA" id="ARBA00022842"/>
    </source>
</evidence>
<protein>
    <recommendedName>
        <fullName evidence="8">RNA-directed DNA polymerase</fullName>
    </recommendedName>
</protein>
<evidence type="ECO:0000256" key="6">
    <source>
        <dbReference type="SAM" id="MobiDB-lite"/>
    </source>
</evidence>
<evidence type="ECO:0000256" key="2">
    <source>
        <dbReference type="ARBA" id="ARBA00022695"/>
    </source>
</evidence>
<dbReference type="GO" id="GO:0046872">
    <property type="term" value="F:metal ion binding"/>
    <property type="evidence" value="ECO:0007669"/>
    <property type="project" value="UniProtKB-KW"/>
</dbReference>
<reference evidence="7" key="1">
    <citation type="submission" date="2008-01" db="EMBL/GenBank/DDBJ databases">
        <title>Complete sequence of chromosome of Caulobacter sp. K31.</title>
        <authorList>
            <consortium name="US DOE Joint Genome Institute"/>
            <person name="Copeland A."/>
            <person name="Lucas S."/>
            <person name="Lapidus A."/>
            <person name="Barry K."/>
            <person name="Glavina del Rio T."/>
            <person name="Dalin E."/>
            <person name="Tice H."/>
            <person name="Pitluck S."/>
            <person name="Bruce D."/>
            <person name="Goodwin L."/>
            <person name="Thompson L.S."/>
            <person name="Brettin T."/>
            <person name="Detter J.C."/>
            <person name="Han C."/>
            <person name="Schmutz J."/>
            <person name="Larimer F."/>
            <person name="Land M."/>
            <person name="Hauser L."/>
            <person name="Kyrpides N."/>
            <person name="Kim E."/>
            <person name="Stephens C."/>
            <person name="Richardson P."/>
        </authorList>
    </citation>
    <scope>NUCLEOTIDE SEQUENCE [LARGE SCALE GENOMIC DNA]</scope>
    <source>
        <strain evidence="7">K31</strain>
    </source>
</reference>
<dbReference type="EMBL" id="CP000927">
    <property type="protein sequence ID" value="ABZ73300.1"/>
    <property type="molecule type" value="Genomic_DNA"/>
</dbReference>
<dbReference type="KEGG" id="cak:Caul_4176"/>
<keyword evidence="2" id="KW-0548">Nucleotidyltransferase</keyword>
<dbReference type="GO" id="GO:0003723">
    <property type="term" value="F:RNA binding"/>
    <property type="evidence" value="ECO:0007669"/>
    <property type="project" value="InterPro"/>
</dbReference>
<evidence type="ECO:0000313" key="7">
    <source>
        <dbReference type="EMBL" id="ABZ73300.1"/>
    </source>
</evidence>
<keyword evidence="5" id="KW-0695">RNA-directed DNA polymerase</keyword>
<dbReference type="eggNOG" id="COG3344">
    <property type="taxonomic scope" value="Bacteria"/>
</dbReference>
<dbReference type="CDD" id="cd03487">
    <property type="entry name" value="RT_Bac_retron_II"/>
    <property type="match status" value="1"/>
</dbReference>
<name>B0SYD3_CAUSK</name>
<dbReference type="PRINTS" id="PR00866">
    <property type="entry name" value="RNADNAPOLMS"/>
</dbReference>
<organism evidence="7">
    <name type="scientific">Caulobacter sp. (strain K31)</name>
    <dbReference type="NCBI Taxonomy" id="366602"/>
    <lineage>
        <taxon>Bacteria</taxon>
        <taxon>Pseudomonadati</taxon>
        <taxon>Pseudomonadota</taxon>
        <taxon>Alphaproteobacteria</taxon>
        <taxon>Caulobacterales</taxon>
        <taxon>Caulobacteraceae</taxon>
        <taxon>Caulobacter</taxon>
    </lineage>
</organism>
<proteinExistence type="predicted"/>
<evidence type="ECO:0000256" key="3">
    <source>
        <dbReference type="ARBA" id="ARBA00022723"/>
    </source>
</evidence>
<feature type="region of interest" description="Disordered" evidence="6">
    <location>
        <begin position="280"/>
        <end position="307"/>
    </location>
</feature>
<evidence type="ECO:0008006" key="8">
    <source>
        <dbReference type="Google" id="ProtNLM"/>
    </source>
</evidence>
<evidence type="ECO:0000256" key="1">
    <source>
        <dbReference type="ARBA" id="ARBA00022679"/>
    </source>
</evidence>
<evidence type="ECO:0000256" key="5">
    <source>
        <dbReference type="ARBA" id="ARBA00022918"/>
    </source>
</evidence>
<sequence>MLADRLRLSEKQLALLVASADNYICWVDKKTGREIQQPKPVLRSVHDRVGKLLSRIETPDFLHSAIKGRSYISNATTHCPALPSVKVDIKKFYPSTRAHAVYHFFLDRMQCAGDVAGMLAAMLTVEGHLATGSSASPILSFFAYEDMFGEIAELAEVRGCAMTCYVDDMVFTGKGATPRLLFEIRNIAKPYRLWTHKAFAFGPGQPKVITGLAVTLGGPRLPNDRKAVIHESLQGYRQDPEGTATSTLRSLVGRLHEAAQVDPSWRPRAVWAAAELRARERASVSPPAGQTDIDSQAHSPGHGSMIS</sequence>
<dbReference type="HOGENOM" id="CLU_028398_0_0_5"/>
<gene>
    <name evidence="7" type="ordered locus">Caul_4176</name>
</gene>